<dbReference type="InterPro" id="IPR051842">
    <property type="entry name" value="uS12_prolyl_hydroxylase"/>
</dbReference>
<dbReference type="InterPro" id="IPR039558">
    <property type="entry name" value="TPA1/OFD1_N"/>
</dbReference>
<evidence type="ECO:0000256" key="1">
    <source>
        <dbReference type="RuleBase" id="RU003682"/>
    </source>
</evidence>
<organism evidence="3">
    <name type="scientific">Encephalitozoon cuniculi</name>
    <name type="common">Microsporidian parasite</name>
    <dbReference type="NCBI Taxonomy" id="6035"/>
    <lineage>
        <taxon>Eukaryota</taxon>
        <taxon>Fungi</taxon>
        <taxon>Fungi incertae sedis</taxon>
        <taxon>Microsporidia</taxon>
        <taxon>Unikaryonidae</taxon>
        <taxon>Encephalitozoon</taxon>
    </lineage>
</organism>
<dbReference type="VEuPathDB" id="MicrosporidiaDB:AEWD_070650"/>
<gene>
    <name evidence="3" type="ORF">ECU07_0690</name>
</gene>
<keyword evidence="1" id="KW-0408">Iron</keyword>
<dbReference type="PANTHER" id="PTHR12117">
    <property type="entry name" value="HISTONE ACETYLTRANSFERASE COMPLEX"/>
    <property type="match status" value="1"/>
</dbReference>
<dbReference type="PANTHER" id="PTHR12117:SF0">
    <property type="entry name" value="PROLYL 3-HYDROXYLASE OGFOD1"/>
    <property type="match status" value="1"/>
</dbReference>
<dbReference type="EMBL" id="KC513610">
    <property type="protein sequence ID" value="AGE95821.1"/>
    <property type="molecule type" value="Genomic_DNA"/>
</dbReference>
<dbReference type="GO" id="GO:0046872">
    <property type="term" value="F:metal ion binding"/>
    <property type="evidence" value="ECO:0007669"/>
    <property type="project" value="UniProtKB-KW"/>
</dbReference>
<accession>M1KKM7</accession>
<protein>
    <recommendedName>
        <fullName evidence="2">Fe2OG dioxygenase domain-containing protein</fullName>
    </recommendedName>
</protein>
<evidence type="ECO:0000313" key="3">
    <source>
        <dbReference type="EMBL" id="AGE95821.1"/>
    </source>
</evidence>
<dbReference type="VEuPathDB" id="MicrosporidiaDB:M970_070640"/>
<dbReference type="GO" id="GO:0016491">
    <property type="term" value="F:oxidoreductase activity"/>
    <property type="evidence" value="ECO:0007669"/>
    <property type="project" value="UniProtKB-KW"/>
</dbReference>
<dbReference type="InterPro" id="IPR005123">
    <property type="entry name" value="Oxoglu/Fe-dep_dioxygenase_dom"/>
</dbReference>
<dbReference type="Pfam" id="PF13661">
    <property type="entry name" value="2OG-FeII_Oxy_4"/>
    <property type="match status" value="1"/>
</dbReference>
<dbReference type="AlphaFoldDB" id="M1KKM7"/>
<sequence>MFLASFGFPWMERYEKPFLHFIKEDFLSLSDLQVVRGIHGSCAFRELHTDLFRFLQTGELREREDLKFFKDSLMKAFGEIQDVRGGWIDVFGSYYREGDYLLCHDDRTESRKLAFSYYLEDYDSGELILYEDDCMSISKRVEVKSNRLVIFEVSKISFHEVGYCKKDGRRAFTGWLSFRHIEHEGDGEWPRLRSLAGYNTFPLEVDFSESPFVFCPGVEYDFSHASGSVEGPFCLRRVERIAVGSPMVPDIDGWELREGGFYRFRVGDYILLNDECNAIEGNVCDVFFIEGEECCECTPDSFDDPSNPIKYLDEEGRFVCSLPIRRGMFAIKRDGLSLFVERSAREFLLAHFIYVSTEPK</sequence>
<dbReference type="PROSITE" id="PS51471">
    <property type="entry name" value="FE2OG_OXY"/>
    <property type="match status" value="1"/>
</dbReference>
<dbReference type="VEuPathDB" id="MicrosporidiaDB:AEWR_070640"/>
<keyword evidence="1" id="KW-0479">Metal-binding</keyword>
<evidence type="ECO:0000259" key="2">
    <source>
        <dbReference type="PROSITE" id="PS51471"/>
    </source>
</evidence>
<dbReference type="VEuPathDB" id="MicrosporidiaDB:ECU07_0690"/>
<dbReference type="Gene3D" id="2.60.120.620">
    <property type="entry name" value="q2cbj1_9rhob like domain"/>
    <property type="match status" value="1"/>
</dbReference>
<proteinExistence type="inferred from homology"/>
<feature type="domain" description="Fe2OG dioxygenase" evidence="2">
    <location>
        <begin position="86"/>
        <end position="178"/>
    </location>
</feature>
<comment type="similarity">
    <text evidence="1">Belongs to the iron/ascorbate-dependent oxidoreductase family.</text>
</comment>
<reference evidence="3" key="1">
    <citation type="journal article" date="2013" name="Eukaryot. Cell">
        <title>Extremely Reduced Levels of Heterozygosity in the Vertebrate Pathogen Encephalitozoon cuniculi.</title>
        <authorList>
            <person name="Selman M."/>
            <person name="Sak B."/>
            <person name="Kvac M."/>
            <person name="Farinelli L."/>
            <person name="Weiss L.M."/>
            <person name="Corradi N."/>
        </authorList>
    </citation>
    <scope>NUCLEOTIDE SEQUENCE</scope>
</reference>
<dbReference type="VEuPathDB" id="MicrosporidiaDB:AEWQ_070650"/>
<keyword evidence="1" id="KW-0560">Oxidoreductase</keyword>
<name>M1KKM7_ENCCN</name>